<keyword evidence="2" id="KW-1185">Reference proteome</keyword>
<name>A0AAE0J5P0_9PEZI</name>
<sequence>MASTIPTEGAEVSIRETGVYHLDDSLVGSRVAEFNDRGLPTKTEYGLDFCAQNSLDNPDIRAVVESILGRPHWGFLKIYSDRLPLDLAFFFHNPRFYLDEPTPQIPTLIVQLWSPGSQVIYYEGSHLQNIDPKESTEWGLLALPRVQMRRDGVTETEVGLAEGGFAIMDSRLGWTVRKGYFVNIGFATEYEICYWAKMDLPDSEVLRAKVDELKRRRFETNFRFVKEMDGGKSIEQ</sequence>
<reference evidence="1" key="2">
    <citation type="submission" date="2023-06" db="EMBL/GenBank/DDBJ databases">
        <authorList>
            <consortium name="Lawrence Berkeley National Laboratory"/>
            <person name="Haridas S."/>
            <person name="Hensen N."/>
            <person name="Bonometti L."/>
            <person name="Westerberg I."/>
            <person name="Brannstrom I.O."/>
            <person name="Guillou S."/>
            <person name="Cros-Aarteil S."/>
            <person name="Calhoun S."/>
            <person name="Kuo A."/>
            <person name="Mondo S."/>
            <person name="Pangilinan J."/>
            <person name="Riley R."/>
            <person name="Labutti K."/>
            <person name="Andreopoulos B."/>
            <person name="Lipzen A."/>
            <person name="Chen C."/>
            <person name="Yanf M."/>
            <person name="Daum C."/>
            <person name="Ng V."/>
            <person name="Clum A."/>
            <person name="Steindorff A."/>
            <person name="Ohm R."/>
            <person name="Martin F."/>
            <person name="Silar P."/>
            <person name="Natvig D."/>
            <person name="Lalanne C."/>
            <person name="Gautier V."/>
            <person name="Ament-Velasquez S.L."/>
            <person name="Kruys A."/>
            <person name="Hutchinson M.I."/>
            <person name="Powell A.J."/>
            <person name="Barry K."/>
            <person name="Miller A.N."/>
            <person name="Grigoriev I.V."/>
            <person name="Debuchy R."/>
            <person name="Gladieux P."/>
            <person name="Thoren M.H."/>
            <person name="Johannesson H."/>
        </authorList>
    </citation>
    <scope>NUCLEOTIDE SEQUENCE</scope>
    <source>
        <strain evidence="1">SMH4131-1</strain>
    </source>
</reference>
<proteinExistence type="predicted"/>
<organism evidence="1 2">
    <name type="scientific">Cercophora scortea</name>
    <dbReference type="NCBI Taxonomy" id="314031"/>
    <lineage>
        <taxon>Eukaryota</taxon>
        <taxon>Fungi</taxon>
        <taxon>Dikarya</taxon>
        <taxon>Ascomycota</taxon>
        <taxon>Pezizomycotina</taxon>
        <taxon>Sordariomycetes</taxon>
        <taxon>Sordariomycetidae</taxon>
        <taxon>Sordariales</taxon>
        <taxon>Lasiosphaeriaceae</taxon>
        <taxon>Cercophora</taxon>
    </lineage>
</organism>
<comment type="caution">
    <text evidence="1">The sequence shown here is derived from an EMBL/GenBank/DDBJ whole genome shotgun (WGS) entry which is preliminary data.</text>
</comment>
<evidence type="ECO:0000313" key="2">
    <source>
        <dbReference type="Proteomes" id="UP001286456"/>
    </source>
</evidence>
<gene>
    <name evidence="1" type="ORF">B0T19DRAFT_351513</name>
</gene>
<protein>
    <submittedName>
        <fullName evidence="1">Uncharacterized protein</fullName>
    </submittedName>
</protein>
<reference evidence="1" key="1">
    <citation type="journal article" date="2023" name="Mol. Phylogenet. Evol.">
        <title>Genome-scale phylogeny and comparative genomics of the fungal order Sordariales.</title>
        <authorList>
            <person name="Hensen N."/>
            <person name="Bonometti L."/>
            <person name="Westerberg I."/>
            <person name="Brannstrom I.O."/>
            <person name="Guillou S."/>
            <person name="Cros-Aarteil S."/>
            <person name="Calhoun S."/>
            <person name="Haridas S."/>
            <person name="Kuo A."/>
            <person name="Mondo S."/>
            <person name="Pangilinan J."/>
            <person name="Riley R."/>
            <person name="LaButti K."/>
            <person name="Andreopoulos B."/>
            <person name="Lipzen A."/>
            <person name="Chen C."/>
            <person name="Yan M."/>
            <person name="Daum C."/>
            <person name="Ng V."/>
            <person name="Clum A."/>
            <person name="Steindorff A."/>
            <person name="Ohm R.A."/>
            <person name="Martin F."/>
            <person name="Silar P."/>
            <person name="Natvig D.O."/>
            <person name="Lalanne C."/>
            <person name="Gautier V."/>
            <person name="Ament-Velasquez S.L."/>
            <person name="Kruys A."/>
            <person name="Hutchinson M.I."/>
            <person name="Powell A.J."/>
            <person name="Barry K."/>
            <person name="Miller A.N."/>
            <person name="Grigoriev I.V."/>
            <person name="Debuchy R."/>
            <person name="Gladieux P."/>
            <person name="Hiltunen Thoren M."/>
            <person name="Johannesson H."/>
        </authorList>
    </citation>
    <scope>NUCLEOTIDE SEQUENCE</scope>
    <source>
        <strain evidence="1">SMH4131-1</strain>
    </source>
</reference>
<dbReference type="Proteomes" id="UP001286456">
    <property type="component" value="Unassembled WGS sequence"/>
</dbReference>
<dbReference type="AlphaFoldDB" id="A0AAE0J5P0"/>
<dbReference type="EMBL" id="JAUEPO010000001">
    <property type="protein sequence ID" value="KAK3336987.1"/>
    <property type="molecule type" value="Genomic_DNA"/>
</dbReference>
<evidence type="ECO:0000313" key="1">
    <source>
        <dbReference type="EMBL" id="KAK3336987.1"/>
    </source>
</evidence>
<accession>A0AAE0J5P0</accession>